<evidence type="ECO:0000256" key="2">
    <source>
        <dbReference type="PIRSR" id="PIRSR014972-2"/>
    </source>
</evidence>
<evidence type="ECO:0000313" key="4">
    <source>
        <dbReference type="EMBL" id="UWZ56447.1"/>
    </source>
</evidence>
<evidence type="ECO:0000256" key="1">
    <source>
        <dbReference type="PIRSR" id="PIRSR014972-1"/>
    </source>
</evidence>
<name>A0A9Q9IHZ0_9ACTN</name>
<feature type="active site" evidence="1">
    <location>
        <position position="48"/>
    </location>
</feature>
<feature type="binding site" evidence="2">
    <location>
        <position position="118"/>
    </location>
    <ligand>
        <name>substrate</name>
    </ligand>
</feature>
<feature type="domain" description="Fluoroacetyl-CoA-specific thioesterase-like" evidence="3">
    <location>
        <begin position="21"/>
        <end position="123"/>
    </location>
</feature>
<feature type="active site" evidence="1">
    <location>
        <position position="74"/>
    </location>
</feature>
<dbReference type="PANTHER" id="PTHR36934">
    <property type="entry name" value="BLR0278 PROTEIN"/>
    <property type="match status" value="1"/>
</dbReference>
<dbReference type="InterPro" id="IPR054485">
    <property type="entry name" value="FlK-like_dom"/>
</dbReference>
<evidence type="ECO:0000259" key="3">
    <source>
        <dbReference type="Pfam" id="PF22636"/>
    </source>
</evidence>
<dbReference type="EMBL" id="CP073767">
    <property type="protein sequence ID" value="UWZ56447.1"/>
    <property type="molecule type" value="Genomic_DNA"/>
</dbReference>
<dbReference type="PIRSF" id="PIRSF014972">
    <property type="entry name" value="FlK"/>
    <property type="match status" value="1"/>
</dbReference>
<dbReference type="RefSeq" id="WP_033362992.1">
    <property type="nucleotide sequence ID" value="NZ_CP073767.1"/>
</dbReference>
<gene>
    <name evidence="4" type="ORF">Daura_09855</name>
</gene>
<dbReference type="Gene3D" id="3.10.129.10">
    <property type="entry name" value="Hotdog Thioesterase"/>
    <property type="match status" value="1"/>
</dbReference>
<feature type="active site" evidence="1">
    <location>
        <position position="40"/>
    </location>
</feature>
<dbReference type="Proteomes" id="UP001058003">
    <property type="component" value="Chromosome"/>
</dbReference>
<dbReference type="AlphaFoldDB" id="A0A9Q9IHZ0"/>
<accession>A0A9Q9IHZ0</accession>
<evidence type="ECO:0000313" key="5">
    <source>
        <dbReference type="Proteomes" id="UP001058003"/>
    </source>
</evidence>
<keyword evidence="5" id="KW-1185">Reference proteome</keyword>
<dbReference type="PANTHER" id="PTHR36934:SF1">
    <property type="entry name" value="THIOESTERASE DOMAIN-CONTAINING PROTEIN"/>
    <property type="match status" value="1"/>
</dbReference>
<feature type="binding site" evidence="2">
    <location>
        <position position="67"/>
    </location>
    <ligand>
        <name>CoA</name>
        <dbReference type="ChEBI" id="CHEBI:57287"/>
    </ligand>
</feature>
<dbReference type="OrthoDB" id="5243809at2"/>
<feature type="binding site" evidence="2">
    <location>
        <position position="67"/>
    </location>
    <ligand>
        <name>substrate</name>
    </ligand>
</feature>
<dbReference type="InterPro" id="IPR025540">
    <property type="entry name" value="FlK"/>
</dbReference>
<organism evidence="4 5">
    <name type="scientific">Dactylosporangium aurantiacum</name>
    <dbReference type="NCBI Taxonomy" id="35754"/>
    <lineage>
        <taxon>Bacteria</taxon>
        <taxon>Bacillati</taxon>
        <taxon>Actinomycetota</taxon>
        <taxon>Actinomycetes</taxon>
        <taxon>Micromonosporales</taxon>
        <taxon>Micromonosporaceae</taxon>
        <taxon>Dactylosporangium</taxon>
    </lineage>
</organism>
<reference evidence="4" key="1">
    <citation type="submission" date="2021-04" db="EMBL/GenBank/DDBJ databases">
        <title>Dactylosporangium aurantiacum NRRL B-8018 full assembly.</title>
        <authorList>
            <person name="Hartkoorn R.C."/>
            <person name="Beaudoing E."/>
            <person name="Hot D."/>
        </authorList>
    </citation>
    <scope>NUCLEOTIDE SEQUENCE</scope>
    <source>
        <strain evidence="4">NRRL B-8018</strain>
    </source>
</reference>
<dbReference type="Pfam" id="PF22636">
    <property type="entry name" value="FlK"/>
    <property type="match status" value="1"/>
</dbReference>
<dbReference type="SUPFAM" id="SSF54637">
    <property type="entry name" value="Thioesterase/thiol ester dehydrase-isomerase"/>
    <property type="match status" value="1"/>
</dbReference>
<sequence length="135" mass="14383">MGISVDAAPWVGALARVELTVTDADTAQSLGSGDVPVLGTPKLLALAEAATVGALVRRLPPGLTTVGTRVELEHRAASPIGARVIVEARLAKADGRKLVFEIVARDGRQVVAEGRVERMMVDRHRFLEKAQEDRP</sequence>
<dbReference type="InterPro" id="IPR029069">
    <property type="entry name" value="HotDog_dom_sf"/>
</dbReference>
<protein>
    <submittedName>
        <fullName evidence="4">Thioesterase</fullName>
    </submittedName>
</protein>
<proteinExistence type="predicted"/>
<dbReference type="KEGG" id="daur:Daura_09855"/>